<dbReference type="KEGG" id="vg:24171369"/>
<dbReference type="RefSeq" id="YP_009134173.1">
    <property type="nucleotide sequence ID" value="NC_026926.1"/>
</dbReference>
<evidence type="ECO:0000313" key="2">
    <source>
        <dbReference type="Proteomes" id="UP000033008"/>
    </source>
</evidence>
<dbReference type="OrthoDB" id="36537at10239"/>
<dbReference type="Proteomes" id="UP000033008">
    <property type="component" value="Segment"/>
</dbReference>
<evidence type="ECO:0000313" key="1">
    <source>
        <dbReference type="EMBL" id="AIX24086.1"/>
    </source>
</evidence>
<dbReference type="GeneID" id="24171369"/>
<accession>A0A0E3FBC9</accession>
<organism evidence="1 2">
    <name type="scientific">Synechococcus phage ACG-2014j</name>
    <dbReference type="NCBI Taxonomy" id="1493514"/>
    <lineage>
        <taxon>Viruses</taxon>
        <taxon>Duplodnaviria</taxon>
        <taxon>Heunggongvirae</taxon>
        <taxon>Uroviricota</taxon>
        <taxon>Caudoviricetes</taxon>
        <taxon>Pantevenvirales</taxon>
        <taxon>Kyanoviridae</taxon>
        <taxon>Potamoivirus</taxon>
        <taxon>Potamoivirus tusconj</taxon>
    </lineage>
</organism>
<sequence>MAIVFPASPSTNDTFTAGSITYKWDGAKWIGLGVTPADRLVEGSNSLEITAGNELIWTGGKVGVNQVTPIAILHAKSGANDGTLVSTFEGATNNKLNIRFDTFGPVLDVTAGDPLAFEIGGSERLRIDNSGNLNLVSSSSTLTDLNFTENQLNVYARIEGGKSGSGVGDLRFHTYSGGLAEALRITSGGEVQIANGNLKFSTAGTGIDFSADPNASGNQSEILNDYEEGVTTSTLTCGTSGTITLSNNQVSYVKVGDLVNVHGRLDVLSVSSPTGELLLELPFNAANAGTATAYLPSHSAVSLFIWNANSGAGYNQTGLWVGWISGNQNKIRIRYGSTATPGSTASNAMQAGTEVRFTATYRTA</sequence>
<name>A0A0E3FBC9_9CAUD</name>
<proteinExistence type="predicted"/>
<reference evidence="1 2" key="1">
    <citation type="submission" date="2013-12" db="EMBL/GenBank/DDBJ databases">
        <title>Ecological redundancy of diverse viral populations within a natural community.</title>
        <authorList>
            <person name="Gregory A.C."/>
            <person name="LaButti K."/>
            <person name="Copeland A."/>
            <person name="Woyke T."/>
            <person name="Sullivan M.B."/>
        </authorList>
    </citation>
    <scope>NUCLEOTIDE SEQUENCE [LARGE SCALE GENOMIC DNA]</scope>
    <source>
        <strain evidence="1">Syn7803US103</strain>
    </source>
</reference>
<protein>
    <submittedName>
        <fullName evidence="1">Uncharacterized protein</fullName>
    </submittedName>
</protein>
<gene>
    <name evidence="1" type="ORF">Syn7803US103_191</name>
</gene>
<dbReference type="EMBL" id="KJ019069">
    <property type="protein sequence ID" value="AIX24086.1"/>
    <property type="molecule type" value="Genomic_DNA"/>
</dbReference>